<proteinExistence type="predicted"/>
<feature type="region of interest" description="Disordered" evidence="1">
    <location>
        <begin position="144"/>
        <end position="180"/>
    </location>
</feature>
<evidence type="ECO:0000313" key="2">
    <source>
        <dbReference type="EMBL" id="CAG8897644.1"/>
    </source>
</evidence>
<reference evidence="2" key="1">
    <citation type="submission" date="2021-07" db="EMBL/GenBank/DDBJ databases">
        <authorList>
            <person name="Branca A.L. A."/>
        </authorList>
    </citation>
    <scope>NUCLEOTIDE SEQUENCE</scope>
</reference>
<evidence type="ECO:0000313" key="3">
    <source>
        <dbReference type="Proteomes" id="UP001154252"/>
    </source>
</evidence>
<organism evidence="2 3">
    <name type="scientific">Penicillium egyptiacum</name>
    <dbReference type="NCBI Taxonomy" id="1303716"/>
    <lineage>
        <taxon>Eukaryota</taxon>
        <taxon>Fungi</taxon>
        <taxon>Dikarya</taxon>
        <taxon>Ascomycota</taxon>
        <taxon>Pezizomycotina</taxon>
        <taxon>Eurotiomycetes</taxon>
        <taxon>Eurotiomycetidae</taxon>
        <taxon>Eurotiales</taxon>
        <taxon>Aspergillaceae</taxon>
        <taxon>Penicillium</taxon>
    </lineage>
</organism>
<keyword evidence="3" id="KW-1185">Reference proteome</keyword>
<accession>A0A9W4KAV2</accession>
<feature type="region of interest" description="Disordered" evidence="1">
    <location>
        <begin position="1"/>
        <end position="34"/>
    </location>
</feature>
<name>A0A9W4KAV2_9EURO</name>
<dbReference type="Proteomes" id="UP001154252">
    <property type="component" value="Unassembled WGS sequence"/>
</dbReference>
<dbReference type="OrthoDB" id="4156665at2759"/>
<protein>
    <submittedName>
        <fullName evidence="2">Uncharacterized protein</fullName>
    </submittedName>
</protein>
<evidence type="ECO:0000256" key="1">
    <source>
        <dbReference type="SAM" id="MobiDB-lite"/>
    </source>
</evidence>
<sequence>MASTAGPAIHQADGSQISQAPPPNPLPKPTRQHLKPLDTPIAELQSYYGESHRHFPESIKQYYELDEKKLDDLITFFHQTHPASTETTSKRYPLMINPWLRRDGQQLYPPHLVGVEHKRCAFGTFIGLTNDFVDPKITPLRYKPVLKPEAPNPSDETPSGAGAVQRPKNRGFRAWLGLRK</sequence>
<dbReference type="AlphaFoldDB" id="A0A9W4KAV2"/>
<dbReference type="EMBL" id="CAJVRC010000860">
    <property type="protein sequence ID" value="CAG8897644.1"/>
    <property type="molecule type" value="Genomic_DNA"/>
</dbReference>
<comment type="caution">
    <text evidence="2">The sequence shown here is derived from an EMBL/GenBank/DDBJ whole genome shotgun (WGS) entry which is preliminary data.</text>
</comment>
<gene>
    <name evidence="2" type="ORF">PEGY_LOCUS4760</name>
</gene>